<dbReference type="GO" id="GO:0071897">
    <property type="term" value="P:DNA biosynthetic process"/>
    <property type="evidence" value="ECO:0007669"/>
    <property type="project" value="UniProtKB-ARBA"/>
</dbReference>
<dbReference type="InterPro" id="IPR053134">
    <property type="entry name" value="RNA-dir_DNA_polymerase"/>
</dbReference>
<dbReference type="SUPFAM" id="SSF56672">
    <property type="entry name" value="DNA/RNA polymerases"/>
    <property type="match status" value="1"/>
</dbReference>
<gene>
    <name evidence="1" type="ORF">TBRA_LOCUS9845</name>
</gene>
<evidence type="ECO:0008006" key="3">
    <source>
        <dbReference type="Google" id="ProtNLM"/>
    </source>
</evidence>
<name>A0A6H5IK23_9HYME</name>
<keyword evidence="2" id="KW-1185">Reference proteome</keyword>
<dbReference type="Gene3D" id="3.10.10.10">
    <property type="entry name" value="HIV Type 1 Reverse Transcriptase, subunit A, domain 1"/>
    <property type="match status" value="1"/>
</dbReference>
<protein>
    <recommendedName>
        <fullName evidence="3">Reverse transcriptase domain-containing protein</fullName>
    </recommendedName>
</protein>
<dbReference type="PANTHER" id="PTHR24559">
    <property type="entry name" value="TRANSPOSON TY3-I GAG-POL POLYPROTEIN"/>
    <property type="match status" value="1"/>
</dbReference>
<dbReference type="Gene3D" id="3.30.70.270">
    <property type="match status" value="1"/>
</dbReference>
<dbReference type="EMBL" id="CADCXV010000887">
    <property type="protein sequence ID" value="CAB0038050.1"/>
    <property type="molecule type" value="Genomic_DNA"/>
</dbReference>
<organism evidence="1 2">
    <name type="scientific">Trichogramma brassicae</name>
    <dbReference type="NCBI Taxonomy" id="86971"/>
    <lineage>
        <taxon>Eukaryota</taxon>
        <taxon>Metazoa</taxon>
        <taxon>Ecdysozoa</taxon>
        <taxon>Arthropoda</taxon>
        <taxon>Hexapoda</taxon>
        <taxon>Insecta</taxon>
        <taxon>Pterygota</taxon>
        <taxon>Neoptera</taxon>
        <taxon>Endopterygota</taxon>
        <taxon>Hymenoptera</taxon>
        <taxon>Apocrita</taxon>
        <taxon>Proctotrupomorpha</taxon>
        <taxon>Chalcidoidea</taxon>
        <taxon>Trichogrammatidae</taxon>
        <taxon>Trichogramma</taxon>
    </lineage>
</organism>
<dbReference type="InterPro" id="IPR043502">
    <property type="entry name" value="DNA/RNA_pol_sf"/>
</dbReference>
<reference evidence="1 2" key="1">
    <citation type="submission" date="2020-02" db="EMBL/GenBank/DDBJ databases">
        <authorList>
            <person name="Ferguson B K."/>
        </authorList>
    </citation>
    <scope>NUCLEOTIDE SEQUENCE [LARGE SCALE GENOMIC DNA]</scope>
</reference>
<dbReference type="AlphaFoldDB" id="A0A6H5IK23"/>
<dbReference type="InterPro" id="IPR043128">
    <property type="entry name" value="Rev_trsase/Diguanyl_cyclase"/>
</dbReference>
<proteinExistence type="predicted"/>
<evidence type="ECO:0000313" key="1">
    <source>
        <dbReference type="EMBL" id="CAB0038050.1"/>
    </source>
</evidence>
<dbReference type="PANTHER" id="PTHR24559:SF444">
    <property type="entry name" value="REVERSE TRANSCRIPTASE DOMAIN-CONTAINING PROTEIN"/>
    <property type="match status" value="1"/>
</dbReference>
<sequence>MASRKLHGNLRGTLIYAKSRILDTHCRSAPLLSLAVIGATSLPRLKRRPPLPPPPSRAVRTELYKPAHRASAAIRSRALALSTSPGLSGGVRHSYLESPRPNCAGITVTNEEQLAEVNRLVEEVLAPQTRLADGLHPMTNLVEHRIQLTDETPIKHKLRRMTEPMLWEARNTVTKWYKEGIIEPSASDFRSAPVLVKKSDGGYRMCIDFRDLNARTVKDVYPEANMDIIFDRLRNARFISTIDL</sequence>
<dbReference type="OrthoDB" id="3863715at2759"/>
<accession>A0A6H5IK23</accession>
<evidence type="ECO:0000313" key="2">
    <source>
        <dbReference type="Proteomes" id="UP000479190"/>
    </source>
</evidence>
<dbReference type="Proteomes" id="UP000479190">
    <property type="component" value="Unassembled WGS sequence"/>
</dbReference>